<dbReference type="InterPro" id="IPR036719">
    <property type="entry name" value="Neuro-gated_channel_TM_sf"/>
</dbReference>
<dbReference type="Proteomes" id="UP000271889">
    <property type="component" value="Unassembled WGS sequence"/>
</dbReference>
<dbReference type="EMBL" id="UYRV01019333">
    <property type="protein sequence ID" value="VDK65869.1"/>
    <property type="molecule type" value="Genomic_DNA"/>
</dbReference>
<gene>
    <name evidence="3" type="ORF">CGOC_LOCUS6094</name>
</gene>
<evidence type="ECO:0000256" key="2">
    <source>
        <dbReference type="SAM" id="Phobius"/>
    </source>
</evidence>
<keyword evidence="2" id="KW-0472">Membrane</keyword>
<evidence type="ECO:0000313" key="3">
    <source>
        <dbReference type="EMBL" id="VDK65869.1"/>
    </source>
</evidence>
<evidence type="ECO:0008006" key="5">
    <source>
        <dbReference type="Google" id="ProtNLM"/>
    </source>
</evidence>
<name>A0A3P6S0V3_CYLGO</name>
<reference evidence="3 4" key="1">
    <citation type="submission" date="2018-11" db="EMBL/GenBank/DDBJ databases">
        <authorList>
            <consortium name="Pathogen Informatics"/>
        </authorList>
    </citation>
    <scope>NUCLEOTIDE SEQUENCE [LARGE SCALE GENOMIC DNA]</scope>
</reference>
<evidence type="ECO:0000256" key="1">
    <source>
        <dbReference type="SAM" id="MobiDB-lite"/>
    </source>
</evidence>
<dbReference type="GO" id="GO:0016020">
    <property type="term" value="C:membrane"/>
    <property type="evidence" value="ECO:0007669"/>
    <property type="project" value="InterPro"/>
</dbReference>
<feature type="region of interest" description="Disordered" evidence="1">
    <location>
        <begin position="62"/>
        <end position="84"/>
    </location>
</feature>
<dbReference type="OrthoDB" id="5856113at2759"/>
<feature type="transmembrane region" description="Helical" evidence="2">
    <location>
        <begin position="134"/>
        <end position="159"/>
    </location>
</feature>
<evidence type="ECO:0000313" key="4">
    <source>
        <dbReference type="Proteomes" id="UP000271889"/>
    </source>
</evidence>
<sequence length="166" mass="18322">MQVCHSYANIISTSSSKVNAVNGNGISPSPDVQRLQLPKKICTINDDVTCISEPGDTTGLVDISNGSDEESSAPDIEYTPDPPPASKFQGLQKMSTCASLDSMIRNVDFISPRTMQRNMAELEFDWLAAVIERIFLIAFLIIFMLTAVGINCIGMYYWFAARQHIH</sequence>
<keyword evidence="4" id="KW-1185">Reference proteome</keyword>
<keyword evidence="2" id="KW-1133">Transmembrane helix</keyword>
<dbReference type="SUPFAM" id="SSF90112">
    <property type="entry name" value="Neurotransmitter-gated ion-channel transmembrane pore"/>
    <property type="match status" value="1"/>
</dbReference>
<dbReference type="GO" id="GO:0006811">
    <property type="term" value="P:monoatomic ion transport"/>
    <property type="evidence" value="ECO:0007669"/>
    <property type="project" value="InterPro"/>
</dbReference>
<proteinExistence type="predicted"/>
<organism evidence="3 4">
    <name type="scientific">Cylicostephanus goldi</name>
    <name type="common">Nematode worm</name>
    <dbReference type="NCBI Taxonomy" id="71465"/>
    <lineage>
        <taxon>Eukaryota</taxon>
        <taxon>Metazoa</taxon>
        <taxon>Ecdysozoa</taxon>
        <taxon>Nematoda</taxon>
        <taxon>Chromadorea</taxon>
        <taxon>Rhabditida</taxon>
        <taxon>Rhabditina</taxon>
        <taxon>Rhabditomorpha</taxon>
        <taxon>Strongyloidea</taxon>
        <taxon>Strongylidae</taxon>
        <taxon>Cylicostephanus</taxon>
    </lineage>
</organism>
<dbReference type="AlphaFoldDB" id="A0A3P6S0V3"/>
<accession>A0A3P6S0V3</accession>
<keyword evidence="2" id="KW-0812">Transmembrane</keyword>
<protein>
    <recommendedName>
        <fullName evidence="5">Neurotransmitter-gated ion-channel transmembrane domain-containing protein</fullName>
    </recommendedName>
</protein>